<gene>
    <name evidence="2" type="ORF">GCM10007291_50430</name>
</gene>
<evidence type="ECO:0000256" key="1">
    <source>
        <dbReference type="SAM" id="Phobius"/>
    </source>
</evidence>
<keyword evidence="3" id="KW-1185">Reference proteome</keyword>
<reference evidence="3" key="1">
    <citation type="journal article" date="2019" name="Int. J. Syst. Evol. Microbiol.">
        <title>The Global Catalogue of Microorganisms (GCM) 10K type strain sequencing project: providing services to taxonomists for standard genome sequencing and annotation.</title>
        <authorList>
            <consortium name="The Broad Institute Genomics Platform"/>
            <consortium name="The Broad Institute Genome Sequencing Center for Infectious Disease"/>
            <person name="Wu L."/>
            <person name="Ma J."/>
        </authorList>
    </citation>
    <scope>NUCLEOTIDE SEQUENCE [LARGE SCALE GENOMIC DNA]</scope>
    <source>
        <strain evidence="3">KCTC 23298</strain>
    </source>
</reference>
<organism evidence="2 3">
    <name type="scientific">Gemmobacter nanjingensis</name>
    <dbReference type="NCBI Taxonomy" id="488454"/>
    <lineage>
        <taxon>Bacteria</taxon>
        <taxon>Pseudomonadati</taxon>
        <taxon>Pseudomonadota</taxon>
        <taxon>Alphaproteobacteria</taxon>
        <taxon>Rhodobacterales</taxon>
        <taxon>Paracoccaceae</taxon>
        <taxon>Gemmobacter</taxon>
    </lineage>
</organism>
<keyword evidence="1" id="KW-0812">Transmembrane</keyword>
<keyword evidence="1" id="KW-0472">Membrane</keyword>
<protein>
    <submittedName>
        <fullName evidence="2">Uncharacterized protein</fullName>
    </submittedName>
</protein>
<sequence>MIDAPVYRSALLFGGIAAALAALILWLVTPSARSILHDLATPPVGRCASAGSHDMRPACMVSLRATALNGRHLSGTTCHGDLGAPAVRMLG</sequence>
<proteinExistence type="predicted"/>
<dbReference type="Proteomes" id="UP000658305">
    <property type="component" value="Unassembled WGS sequence"/>
</dbReference>
<dbReference type="EMBL" id="BMYI01000068">
    <property type="protein sequence ID" value="GHC42684.1"/>
    <property type="molecule type" value="Genomic_DNA"/>
</dbReference>
<accession>A0ABQ3FTV1</accession>
<name>A0ABQ3FTV1_9RHOB</name>
<evidence type="ECO:0000313" key="3">
    <source>
        <dbReference type="Proteomes" id="UP000658305"/>
    </source>
</evidence>
<dbReference type="RefSeq" id="WP_189383214.1">
    <property type="nucleotide sequence ID" value="NZ_BMYI01000068.1"/>
</dbReference>
<feature type="transmembrane region" description="Helical" evidence="1">
    <location>
        <begin position="6"/>
        <end position="28"/>
    </location>
</feature>
<comment type="caution">
    <text evidence="2">The sequence shown here is derived from an EMBL/GenBank/DDBJ whole genome shotgun (WGS) entry which is preliminary data.</text>
</comment>
<evidence type="ECO:0000313" key="2">
    <source>
        <dbReference type="EMBL" id="GHC42684.1"/>
    </source>
</evidence>
<keyword evidence="1" id="KW-1133">Transmembrane helix</keyword>